<feature type="compositionally biased region" description="Polar residues" evidence="13">
    <location>
        <begin position="621"/>
        <end position="630"/>
    </location>
</feature>
<feature type="region of interest" description="Disordered" evidence="13">
    <location>
        <begin position="125"/>
        <end position="152"/>
    </location>
</feature>
<dbReference type="OrthoDB" id="424753at2759"/>
<dbReference type="InterPro" id="IPR022684">
    <property type="entry name" value="Calpain_cysteine_protease"/>
</dbReference>
<dbReference type="PRINTS" id="PR00704">
    <property type="entry name" value="CALPAIN"/>
</dbReference>
<dbReference type="FunFam" id="3.90.70.10:FF:000010">
    <property type="entry name" value="Calpain 15"/>
    <property type="match status" value="1"/>
</dbReference>
<feature type="domain" description="RanBP2-type" evidence="14">
    <location>
        <begin position="1"/>
        <end position="35"/>
    </location>
</feature>
<evidence type="ECO:0000313" key="17">
    <source>
        <dbReference type="Proteomes" id="UP000789524"/>
    </source>
</evidence>
<dbReference type="Proteomes" id="UP000789524">
    <property type="component" value="Unassembled WGS sequence"/>
</dbReference>
<keyword evidence="2" id="KW-0597">Phosphoprotein</keyword>
<feature type="active site" evidence="10 11">
    <location>
        <position position="919"/>
    </location>
</feature>
<feature type="region of interest" description="Disordered" evidence="13">
    <location>
        <begin position="547"/>
        <end position="568"/>
    </location>
</feature>
<evidence type="ECO:0000256" key="10">
    <source>
        <dbReference type="PIRSR" id="PIRSR622684-1"/>
    </source>
</evidence>
<dbReference type="GO" id="GO:0008270">
    <property type="term" value="F:zinc ion binding"/>
    <property type="evidence" value="ECO:0007669"/>
    <property type="project" value="UniProtKB-KW"/>
</dbReference>
<sequence>MGSIASVLQWHCQTCGQINPTESVKCLKCGIKRISGHDSDIQKRYHTGDSSSEYASRTEKSEGTTPGSEAIVIPTTNNFNSGWSCVGSAPLASRAWRCGCGLRNVSASWRCAACDKIAPHAPVYRLSDDEDQSSGMTDKDKSDQDHSMIRSNTLAVPSYKPSSSYSGGPLNLDVQSLRLSPTQITDHAHGVTRSLSHGSVINSQHKWWNVDETRSTINRPTSLLVSERYGTSSYNPRESFLRSLHTVTRRPKKCNESKSNWELNYVKEYQREQTRGLHLKKWACSKCTLENSGIRTHCEACLSPRISPLARISNTRGLSVTTLGRHETLSGKDGATSLPTSGGIMITVPDWPQTGNNLGDSFQRSISAQNSPETRPTYRRSFSEQTSETRPVGKVISSRRSLNDYQKSLASYCNTLTKSDEVSDKKIDESNAELIDKECSWDTNAEGVIYALPNKGKYKDLNLQLQVNNNGTRYSYVSVQDTKTVMSNSQNEVLYSNDMGDGDYARIDELLGAENCISPVGDSNIRTSHIGAGKDGGKVYNMLPSVGKVSHNPRESPKVPTAQQTSREGVGAGATRMWQCGECWFAYNAWGARCDVCRSARAPHAVTLAPGLERDARSRHNSSSEASGKQETNRNEPPKKLTVPIASLDHDLNSDELLFAVESTPPPESSWTCVRCTLDNEPEDTACAACAASRPTDNYWSCSSCTLRNPVSCRVCRACKTPPVPRHGPPATSDNNSRSPSRLTPPRRVPRHKTPPPEQKSEPSEWPCSECTYVNSGAALACDMCQSPRARLLPAAPDQASLDDDDSPEGSDGERQDSTPMEILRLREETHAWTQWQEVMAQCAATGEMYVDESFPAAARSLYYSGGGGAGGAGAEPAGAAARWLRPHQIHVDADPRLPWVVFRDPRPSDISQGVLGNCWLLSALAVLAERSSLVRGVLVRAEPARGAYQLRLCKDGRWLTVTLDDMLPCNRKGHLVYSQAKRKQLWVPLIEKAVAKLHGCYEALVSGRAIEGLCTLTGAPCESVSLQAGGGAGGGGGGGGAPLEQLDRDLVWAQLLSSRQACFLMGASCGGGNMKVDEEEYQRLGLRPRHAYSVLDVVEVAGYSPPLRLLRLRNPWGHYTWRGAWAANCPRWTDQLRRALPANNADRDQGVFWISFDDVLKYFDCIDICKVRVGWHEVRLAGILPPLSSPRHLTCLLLTATQPTEVDFTLFQEGQRNSAKSQRSQLDLCVVVFRTKSGPSAQVGKLVAHSKRQVRGFVGCHKMLEKGFYLVVCLAFNHWHTGLESERALWPRHVLAAHSSKPLGVSRPTLHPHLLADAIIGLTLARGQRHEGRQGMTAYYLTKGWAGLVVMVENRHTDKWIHVKCDCQESYNVVSTRGELKTIDSVPPLHRQVIIVLTQLEGSGGFSIAHRLTHRLAAAARLHDWAPRPDDAPRHRPPLARRLSGLHAPRLIT</sequence>
<comment type="caution">
    <text evidence="16">The sequence shown here is derived from an EMBL/GenBank/DDBJ whole genome shotgun (WGS) entry which is preliminary data.</text>
</comment>
<dbReference type="Gene3D" id="3.90.70.10">
    <property type="entry name" value="Cysteine proteinases"/>
    <property type="match status" value="1"/>
</dbReference>
<dbReference type="GO" id="GO:0004198">
    <property type="term" value="F:calcium-dependent cysteine-type endopeptidase activity"/>
    <property type="evidence" value="ECO:0007669"/>
    <property type="project" value="InterPro"/>
</dbReference>
<evidence type="ECO:0000256" key="12">
    <source>
        <dbReference type="PROSITE-ProRule" id="PRU00322"/>
    </source>
</evidence>
<dbReference type="GO" id="GO:0006508">
    <property type="term" value="P:proteolysis"/>
    <property type="evidence" value="ECO:0007669"/>
    <property type="project" value="UniProtKB-KW"/>
</dbReference>
<feature type="region of interest" description="Disordered" evidence="13">
    <location>
        <begin position="41"/>
        <end position="69"/>
    </location>
</feature>
<keyword evidence="5" id="KW-0677">Repeat</keyword>
<dbReference type="Pfam" id="PF00641">
    <property type="entry name" value="Zn_ribbon_RanBP"/>
    <property type="match status" value="4"/>
</dbReference>
<comment type="similarity">
    <text evidence="1">Belongs to the peptidase C2 family.</text>
</comment>
<feature type="domain" description="RanBP2-type" evidence="14">
    <location>
        <begin position="667"/>
        <end position="696"/>
    </location>
</feature>
<evidence type="ECO:0000256" key="4">
    <source>
        <dbReference type="ARBA" id="ARBA00022723"/>
    </source>
</evidence>
<dbReference type="SUPFAM" id="SSF90209">
    <property type="entry name" value="Ran binding protein zinc finger-like"/>
    <property type="match status" value="2"/>
</dbReference>
<evidence type="ECO:0000256" key="6">
    <source>
        <dbReference type="ARBA" id="ARBA00022771"/>
    </source>
</evidence>
<keyword evidence="17" id="KW-1185">Reference proteome</keyword>
<evidence type="ECO:0000313" key="16">
    <source>
        <dbReference type="EMBL" id="CAG9572003.1"/>
    </source>
</evidence>
<feature type="domain" description="RanBP2-type" evidence="14">
    <location>
        <begin position="274"/>
        <end position="307"/>
    </location>
</feature>
<feature type="compositionally biased region" description="Low complexity" evidence="13">
    <location>
        <begin position="737"/>
        <end position="746"/>
    </location>
</feature>
<dbReference type="PROSITE" id="PS00139">
    <property type="entry name" value="THIOL_PROTEASE_CYS"/>
    <property type="match status" value="1"/>
</dbReference>
<feature type="domain" description="RanBP2-type" evidence="14">
    <location>
        <begin position="762"/>
        <end position="791"/>
    </location>
</feature>
<dbReference type="InterPro" id="IPR001876">
    <property type="entry name" value="Znf_RanBP2"/>
</dbReference>
<evidence type="ECO:0000259" key="15">
    <source>
        <dbReference type="PROSITE" id="PS50203"/>
    </source>
</evidence>
<dbReference type="InterPro" id="IPR000169">
    <property type="entry name" value="Pept_cys_AS"/>
</dbReference>
<dbReference type="InterPro" id="IPR038765">
    <property type="entry name" value="Papain-like_cys_pep_sf"/>
</dbReference>
<dbReference type="GO" id="GO:0005737">
    <property type="term" value="C:cytoplasm"/>
    <property type="evidence" value="ECO:0007669"/>
    <property type="project" value="TreeGrafter"/>
</dbReference>
<evidence type="ECO:0000256" key="9">
    <source>
        <dbReference type="ARBA" id="ARBA00022833"/>
    </source>
</evidence>
<dbReference type="SUPFAM" id="SSF54001">
    <property type="entry name" value="Cysteine proteinases"/>
    <property type="match status" value="1"/>
</dbReference>
<evidence type="ECO:0000256" key="7">
    <source>
        <dbReference type="ARBA" id="ARBA00022801"/>
    </source>
</evidence>
<keyword evidence="9" id="KW-0862">Zinc</keyword>
<dbReference type="SMART" id="SM00230">
    <property type="entry name" value="CysPc"/>
    <property type="match status" value="1"/>
</dbReference>
<feature type="active site" evidence="10 11">
    <location>
        <position position="1115"/>
    </location>
</feature>
<evidence type="ECO:0000256" key="2">
    <source>
        <dbReference type="ARBA" id="ARBA00022553"/>
    </source>
</evidence>
<dbReference type="Gene3D" id="4.10.1060.10">
    <property type="entry name" value="Zinc finger, RanBP2-type"/>
    <property type="match status" value="1"/>
</dbReference>
<keyword evidence="3 11" id="KW-0645">Protease</keyword>
<proteinExistence type="inferred from homology"/>
<dbReference type="PROSITE" id="PS50203">
    <property type="entry name" value="CALPAIN_CAT"/>
    <property type="match status" value="1"/>
</dbReference>
<dbReference type="EMBL" id="CAKASE010000067">
    <property type="protein sequence ID" value="CAG9572003.1"/>
    <property type="molecule type" value="Genomic_DNA"/>
</dbReference>
<evidence type="ECO:0000256" key="13">
    <source>
        <dbReference type="SAM" id="MobiDB-lite"/>
    </source>
</evidence>
<dbReference type="PROSITE" id="PS01358">
    <property type="entry name" value="ZF_RANBP2_1"/>
    <property type="match status" value="5"/>
</dbReference>
<accession>A0A8J2W5H1</accession>
<keyword evidence="7 11" id="KW-0378">Hydrolase</keyword>
<evidence type="ECO:0000256" key="5">
    <source>
        <dbReference type="ARBA" id="ARBA00022737"/>
    </source>
</evidence>
<feature type="domain" description="Calpain catalytic" evidence="15">
    <location>
        <begin position="849"/>
        <end position="1173"/>
    </location>
</feature>
<dbReference type="PROSITE" id="PS50199">
    <property type="entry name" value="ZF_RANBP2_2"/>
    <property type="match status" value="5"/>
</dbReference>
<evidence type="ECO:0000256" key="11">
    <source>
        <dbReference type="PROSITE-ProRule" id="PRU00239"/>
    </source>
</evidence>
<feature type="active site" evidence="10 11">
    <location>
        <position position="1091"/>
    </location>
</feature>
<dbReference type="InterPro" id="IPR036443">
    <property type="entry name" value="Znf_RanBP2_sf"/>
</dbReference>
<keyword evidence="8 11" id="KW-0788">Thiol protease</keyword>
<dbReference type="Pfam" id="PF00648">
    <property type="entry name" value="Peptidase_C2"/>
    <property type="match status" value="1"/>
</dbReference>
<evidence type="ECO:0000259" key="14">
    <source>
        <dbReference type="PROSITE" id="PS50199"/>
    </source>
</evidence>
<keyword evidence="4" id="KW-0479">Metal-binding</keyword>
<feature type="region of interest" description="Disordered" evidence="13">
    <location>
        <begin position="724"/>
        <end position="767"/>
    </location>
</feature>
<feature type="region of interest" description="Disordered" evidence="13">
    <location>
        <begin position="796"/>
        <end position="821"/>
    </location>
</feature>
<dbReference type="Gene3D" id="2.30.30.380">
    <property type="entry name" value="Zn-finger domain of Sec23/24"/>
    <property type="match status" value="2"/>
</dbReference>
<dbReference type="PANTHER" id="PTHR10183:SF382">
    <property type="entry name" value="CALPAIN-15"/>
    <property type="match status" value="1"/>
</dbReference>
<organism evidence="16 17">
    <name type="scientific">Danaus chrysippus</name>
    <name type="common">African queen</name>
    <dbReference type="NCBI Taxonomy" id="151541"/>
    <lineage>
        <taxon>Eukaryota</taxon>
        <taxon>Metazoa</taxon>
        <taxon>Ecdysozoa</taxon>
        <taxon>Arthropoda</taxon>
        <taxon>Hexapoda</taxon>
        <taxon>Insecta</taxon>
        <taxon>Pterygota</taxon>
        <taxon>Neoptera</taxon>
        <taxon>Endopterygota</taxon>
        <taxon>Lepidoptera</taxon>
        <taxon>Glossata</taxon>
        <taxon>Ditrysia</taxon>
        <taxon>Papilionoidea</taxon>
        <taxon>Nymphalidae</taxon>
        <taxon>Danainae</taxon>
        <taxon>Danaini</taxon>
        <taxon>Danaina</taxon>
        <taxon>Danaus</taxon>
        <taxon>Anosia</taxon>
    </lineage>
</organism>
<feature type="compositionally biased region" description="Basic and acidic residues" evidence="13">
    <location>
        <begin position="137"/>
        <end position="148"/>
    </location>
</feature>
<protein>
    <submittedName>
        <fullName evidence="16">(African queen) hypothetical protein</fullName>
    </submittedName>
</protein>
<evidence type="ECO:0000256" key="1">
    <source>
        <dbReference type="ARBA" id="ARBA00007623"/>
    </source>
</evidence>
<name>A0A8J2W5H1_9NEOP</name>
<feature type="domain" description="RanBP2-type" evidence="14">
    <location>
        <begin position="696"/>
        <end position="725"/>
    </location>
</feature>
<keyword evidence="6 12" id="KW-0863">Zinc-finger</keyword>
<feature type="region of interest" description="Disordered" evidence="13">
    <location>
        <begin position="611"/>
        <end position="641"/>
    </location>
</feature>
<dbReference type="CDD" id="cd00044">
    <property type="entry name" value="CysPc"/>
    <property type="match status" value="1"/>
</dbReference>
<feature type="region of interest" description="Disordered" evidence="13">
    <location>
        <begin position="364"/>
        <end position="395"/>
    </location>
</feature>
<dbReference type="PANTHER" id="PTHR10183">
    <property type="entry name" value="CALPAIN"/>
    <property type="match status" value="1"/>
</dbReference>
<reference evidence="16" key="1">
    <citation type="submission" date="2021-09" db="EMBL/GenBank/DDBJ databases">
        <authorList>
            <person name="Martin H S."/>
        </authorList>
    </citation>
    <scope>NUCLEOTIDE SEQUENCE</scope>
</reference>
<feature type="compositionally biased region" description="Acidic residues" evidence="13">
    <location>
        <begin position="801"/>
        <end position="811"/>
    </location>
</feature>
<feature type="compositionally biased region" description="Polar residues" evidence="13">
    <location>
        <begin position="364"/>
        <end position="374"/>
    </location>
</feature>
<dbReference type="SMART" id="SM00547">
    <property type="entry name" value="ZnF_RBZ"/>
    <property type="match status" value="6"/>
</dbReference>
<dbReference type="InterPro" id="IPR001300">
    <property type="entry name" value="Peptidase_C2_calpain_cat"/>
</dbReference>
<evidence type="ECO:0000256" key="3">
    <source>
        <dbReference type="ARBA" id="ARBA00022670"/>
    </source>
</evidence>
<gene>
    <name evidence="16" type="ORF">DCHRY22_LOCUS10061</name>
</gene>
<evidence type="ECO:0000256" key="8">
    <source>
        <dbReference type="ARBA" id="ARBA00022807"/>
    </source>
</evidence>